<protein>
    <submittedName>
        <fullName evidence="7">Sigma-54 specific flagellar transcriptional regulator A</fullName>
    </submittedName>
</protein>
<dbReference type="PROSITE" id="PS00676">
    <property type="entry name" value="SIGMA54_INTERACT_2"/>
    <property type="match status" value="1"/>
</dbReference>
<keyword evidence="7" id="KW-0966">Cell projection</keyword>
<evidence type="ECO:0000256" key="1">
    <source>
        <dbReference type="ARBA" id="ARBA00022741"/>
    </source>
</evidence>
<reference evidence="7" key="1">
    <citation type="submission" date="2022-03" db="EMBL/GenBank/DDBJ databases">
        <title>Genomic Encyclopedia of Type Strains, Phase III (KMG-III): the genomes of soil and plant-associated and newly described type strains.</title>
        <authorList>
            <person name="Whitman W."/>
        </authorList>
    </citation>
    <scope>NUCLEOTIDE SEQUENCE</scope>
    <source>
        <strain evidence="7">ANL 6-2</strain>
    </source>
</reference>
<dbReference type="Gene3D" id="1.10.8.60">
    <property type="match status" value="1"/>
</dbReference>
<dbReference type="SUPFAM" id="SSF46689">
    <property type="entry name" value="Homeodomain-like"/>
    <property type="match status" value="1"/>
</dbReference>
<dbReference type="EMBL" id="JALJXV010000003">
    <property type="protein sequence ID" value="MCP1674380.1"/>
    <property type="molecule type" value="Genomic_DNA"/>
</dbReference>
<dbReference type="InterPro" id="IPR025662">
    <property type="entry name" value="Sigma_54_int_dom_ATP-bd_1"/>
</dbReference>
<dbReference type="InterPro" id="IPR002078">
    <property type="entry name" value="Sigma_54_int"/>
</dbReference>
<sequence>MVQLVLYDRDVARAERTAAVLRFTGHEVACAHAPDTALPLITGTTPALALVTLEAANDPATSVIHACDTASPAIPALALAPPGGTPPPRASMPACYLGTLELPLRQAELEAALTQALARNARSRARKQARDSGAVRLAGQSTSMRAVRQLIGQVAASGASVLILGESGTGKEVVARAIHAASPRSEGAFVPINCGAIPAELLESELFGHEKGAFTGALNARQGRFELAQGGTIFLDEIGDMSLNMQVKLLRVLQERVFERVGSNRSIRADVRILAATHRDLEARIREGLFREDLFYRLNVFPIHMPALRERTGDIPELVDELGARLEAAGRASVHFTPQALSALAAHAWPGNVRELANLIERMAIIKPFGRITLEDLPARYQGAKPGNPEEVQRELPAHTPVAPLERAPVPGQIAVNWSDGGVDLRELIAGLEESLIRQALESADGVVARAAERLGLRRTTLVEKLRKYGIERD</sequence>
<dbReference type="InterPro" id="IPR009057">
    <property type="entry name" value="Homeodomain-like_sf"/>
</dbReference>
<evidence type="ECO:0000259" key="6">
    <source>
        <dbReference type="PROSITE" id="PS50045"/>
    </source>
</evidence>
<dbReference type="PROSITE" id="PS00688">
    <property type="entry name" value="SIGMA54_INTERACT_3"/>
    <property type="match status" value="1"/>
</dbReference>
<dbReference type="PROSITE" id="PS00675">
    <property type="entry name" value="SIGMA54_INTERACT_1"/>
    <property type="match status" value="1"/>
</dbReference>
<dbReference type="Gene3D" id="1.10.10.60">
    <property type="entry name" value="Homeodomain-like"/>
    <property type="match status" value="1"/>
</dbReference>
<dbReference type="Proteomes" id="UP001205843">
    <property type="component" value="Unassembled WGS sequence"/>
</dbReference>
<dbReference type="GO" id="GO:0006355">
    <property type="term" value="P:regulation of DNA-templated transcription"/>
    <property type="evidence" value="ECO:0007669"/>
    <property type="project" value="InterPro"/>
</dbReference>
<organism evidence="7 8">
    <name type="scientific">Natronocella acetinitrilica</name>
    <dbReference type="NCBI Taxonomy" id="414046"/>
    <lineage>
        <taxon>Bacteria</taxon>
        <taxon>Pseudomonadati</taxon>
        <taxon>Pseudomonadota</taxon>
        <taxon>Gammaproteobacteria</taxon>
        <taxon>Chromatiales</taxon>
        <taxon>Ectothiorhodospiraceae</taxon>
        <taxon>Natronocella</taxon>
    </lineage>
</organism>
<keyword evidence="7" id="KW-0969">Cilium</keyword>
<evidence type="ECO:0000256" key="2">
    <source>
        <dbReference type="ARBA" id="ARBA00022840"/>
    </source>
</evidence>
<dbReference type="InterPro" id="IPR011006">
    <property type="entry name" value="CheY-like_superfamily"/>
</dbReference>
<dbReference type="PANTHER" id="PTHR32071">
    <property type="entry name" value="TRANSCRIPTIONAL REGULATORY PROTEIN"/>
    <property type="match status" value="1"/>
</dbReference>
<dbReference type="InterPro" id="IPR058031">
    <property type="entry name" value="AAA_lid_NorR"/>
</dbReference>
<evidence type="ECO:0000256" key="3">
    <source>
        <dbReference type="ARBA" id="ARBA00023015"/>
    </source>
</evidence>
<dbReference type="CDD" id="cd00009">
    <property type="entry name" value="AAA"/>
    <property type="match status" value="1"/>
</dbReference>
<dbReference type="SMART" id="SM00382">
    <property type="entry name" value="AAA"/>
    <property type="match status" value="1"/>
</dbReference>
<dbReference type="Pfam" id="PF06490">
    <property type="entry name" value="FleQ"/>
    <property type="match status" value="1"/>
</dbReference>
<dbReference type="PANTHER" id="PTHR32071:SF117">
    <property type="entry name" value="PTS-DEPENDENT DIHYDROXYACETONE KINASE OPERON REGULATORY PROTEIN-RELATED"/>
    <property type="match status" value="1"/>
</dbReference>
<keyword evidence="4" id="KW-0238">DNA-binding</keyword>
<dbReference type="InterPro" id="IPR010518">
    <property type="entry name" value="FleQ"/>
</dbReference>
<dbReference type="Gene3D" id="3.40.50.300">
    <property type="entry name" value="P-loop containing nucleotide triphosphate hydrolases"/>
    <property type="match status" value="1"/>
</dbReference>
<evidence type="ECO:0000313" key="7">
    <source>
        <dbReference type="EMBL" id="MCP1674380.1"/>
    </source>
</evidence>
<keyword evidence="3" id="KW-0805">Transcription regulation</keyword>
<name>A0AAE3G222_9GAMM</name>
<dbReference type="AlphaFoldDB" id="A0AAE3G222"/>
<dbReference type="GO" id="GO:0005524">
    <property type="term" value="F:ATP binding"/>
    <property type="evidence" value="ECO:0007669"/>
    <property type="project" value="UniProtKB-KW"/>
</dbReference>
<accession>A0AAE3G222</accession>
<keyword evidence="5" id="KW-0804">Transcription</keyword>
<evidence type="ECO:0000313" key="8">
    <source>
        <dbReference type="Proteomes" id="UP001205843"/>
    </source>
</evidence>
<dbReference type="InterPro" id="IPR002197">
    <property type="entry name" value="HTH_Fis"/>
</dbReference>
<gene>
    <name evidence="7" type="ORF">J2T57_001482</name>
</gene>
<keyword evidence="2" id="KW-0067">ATP-binding</keyword>
<dbReference type="InterPro" id="IPR027417">
    <property type="entry name" value="P-loop_NTPase"/>
</dbReference>
<dbReference type="Pfam" id="PF25601">
    <property type="entry name" value="AAA_lid_14"/>
    <property type="match status" value="1"/>
</dbReference>
<keyword evidence="1" id="KW-0547">Nucleotide-binding</keyword>
<dbReference type="Pfam" id="PF02954">
    <property type="entry name" value="HTH_8"/>
    <property type="match status" value="1"/>
</dbReference>
<keyword evidence="8" id="KW-1185">Reference proteome</keyword>
<keyword evidence="7" id="KW-0282">Flagellum</keyword>
<dbReference type="InterPro" id="IPR025944">
    <property type="entry name" value="Sigma_54_int_dom_CS"/>
</dbReference>
<dbReference type="SUPFAM" id="SSF52172">
    <property type="entry name" value="CheY-like"/>
    <property type="match status" value="1"/>
</dbReference>
<dbReference type="InterPro" id="IPR025943">
    <property type="entry name" value="Sigma_54_int_dom_ATP-bd_2"/>
</dbReference>
<dbReference type="RefSeq" id="WP_253476337.1">
    <property type="nucleotide sequence ID" value="NZ_JALJXV010000003.1"/>
</dbReference>
<dbReference type="SUPFAM" id="SSF52540">
    <property type="entry name" value="P-loop containing nucleoside triphosphate hydrolases"/>
    <property type="match status" value="1"/>
</dbReference>
<dbReference type="FunFam" id="3.40.50.300:FF:000006">
    <property type="entry name" value="DNA-binding transcriptional regulator NtrC"/>
    <property type="match status" value="1"/>
</dbReference>
<evidence type="ECO:0000256" key="5">
    <source>
        <dbReference type="ARBA" id="ARBA00023163"/>
    </source>
</evidence>
<feature type="domain" description="Sigma-54 factor interaction" evidence="6">
    <location>
        <begin position="137"/>
        <end position="365"/>
    </location>
</feature>
<dbReference type="Pfam" id="PF00158">
    <property type="entry name" value="Sigma54_activat"/>
    <property type="match status" value="1"/>
</dbReference>
<dbReference type="GO" id="GO:0043565">
    <property type="term" value="F:sequence-specific DNA binding"/>
    <property type="evidence" value="ECO:0007669"/>
    <property type="project" value="InterPro"/>
</dbReference>
<dbReference type="InterPro" id="IPR003593">
    <property type="entry name" value="AAA+_ATPase"/>
</dbReference>
<comment type="caution">
    <text evidence="7">The sequence shown here is derived from an EMBL/GenBank/DDBJ whole genome shotgun (WGS) entry which is preliminary data.</text>
</comment>
<dbReference type="PRINTS" id="PR01590">
    <property type="entry name" value="HTHFIS"/>
</dbReference>
<dbReference type="PROSITE" id="PS50045">
    <property type="entry name" value="SIGMA54_INTERACT_4"/>
    <property type="match status" value="1"/>
</dbReference>
<proteinExistence type="predicted"/>
<evidence type="ECO:0000256" key="4">
    <source>
        <dbReference type="ARBA" id="ARBA00023125"/>
    </source>
</evidence>